<feature type="compositionally biased region" description="Basic residues" evidence="1">
    <location>
        <begin position="290"/>
        <end position="303"/>
    </location>
</feature>
<proteinExistence type="predicted"/>
<dbReference type="Proteomes" id="UP001150062">
    <property type="component" value="Unassembled WGS sequence"/>
</dbReference>
<dbReference type="EMBL" id="JAOAOG010000273">
    <property type="protein sequence ID" value="KAJ6233887.1"/>
    <property type="molecule type" value="Genomic_DNA"/>
</dbReference>
<feature type="compositionally biased region" description="Basic and acidic residues" evidence="1">
    <location>
        <begin position="304"/>
        <end position="314"/>
    </location>
</feature>
<dbReference type="InterPro" id="IPR011333">
    <property type="entry name" value="SKP1/BTB/POZ_sf"/>
</dbReference>
<feature type="region of interest" description="Disordered" evidence="1">
    <location>
        <begin position="247"/>
        <end position="314"/>
    </location>
</feature>
<gene>
    <name evidence="2" type="ORF">M0813_29564</name>
</gene>
<dbReference type="Gene3D" id="3.30.710.10">
    <property type="entry name" value="Potassium Channel Kv1.1, Chain A"/>
    <property type="match status" value="1"/>
</dbReference>
<evidence type="ECO:0000256" key="1">
    <source>
        <dbReference type="SAM" id="MobiDB-lite"/>
    </source>
</evidence>
<comment type="caution">
    <text evidence="2">The sequence shown here is derived from an EMBL/GenBank/DDBJ whole genome shotgun (WGS) entry which is preliminary data.</text>
</comment>
<evidence type="ECO:0000313" key="2">
    <source>
        <dbReference type="EMBL" id="KAJ6233887.1"/>
    </source>
</evidence>
<dbReference type="SUPFAM" id="SSF54695">
    <property type="entry name" value="POZ domain"/>
    <property type="match status" value="1"/>
</dbReference>
<name>A0ABQ8XMQ4_9EUKA</name>
<sequence>MEFVKVVDFQVGELHKNYNIPLKKFQEKSIYSKDFQFQTNSNISIVLPKTTGKIFAVVVNWVNSKKIQLNLENIFDVLHCSQYLGFQALTEKCIRFLLKIVSKSHNGLVLLKHEAVFNTLDLRIKIIEKIIENPRTFKDPTCLQGFTYNQLKILINQLIDYYVIKRMILNIPNFSILIKNWASHQKNQKKANKKTFFLNQQKNDLLQILEPLIEKKKRNSLIENQNEFVISENPQFQKILLQESLNQNQKENESENKNEKQIHSREKEKEYVKDLDEMLSKEQKNDPVFTKKKKKKKNKKKKEKEKEKEKEREMEIGIEKEGGDQFGERIGKSGIDHEFSRRGFRSKRRRSKETRYVLLLTTEKKNIPRNNIKASITFGLKNINLTTRLVQKGKKSLQIQELLRFDLIFFYSVTKSTINDSVNIGNQLASYVSDGGSLIICSVAALSTNKKQENQNRKRFAKKVAKMKKNNKKNSSTSINKDSAIDFTYKTTYLKGKIMENGFLPLSKGKIINGTHQNSKRAKINLKKSNLNHPILKNIKDFDGGRTSLRVKTQTLPVSETDRSETIKEIAQWDDGLPLISIKKKNPYYGSVCILNMCPVSGGELGYPDSWRPSSDGKLLISNTVKFLIEN</sequence>
<organism evidence="2 3">
    <name type="scientific">Anaeramoeba flamelloides</name>
    <dbReference type="NCBI Taxonomy" id="1746091"/>
    <lineage>
        <taxon>Eukaryota</taxon>
        <taxon>Metamonada</taxon>
        <taxon>Anaeramoebidae</taxon>
        <taxon>Anaeramoeba</taxon>
    </lineage>
</organism>
<accession>A0ABQ8XMQ4</accession>
<reference evidence="2" key="1">
    <citation type="submission" date="2022-08" db="EMBL/GenBank/DDBJ databases">
        <title>Novel sulfate-reducing endosymbionts in the free-living metamonad Anaeramoeba.</title>
        <authorList>
            <person name="Jerlstrom-Hultqvist J."/>
            <person name="Cepicka I."/>
            <person name="Gallot-Lavallee L."/>
            <person name="Salas-Leiva D."/>
            <person name="Curtis B.A."/>
            <person name="Zahonova K."/>
            <person name="Pipaliya S."/>
            <person name="Dacks J."/>
            <person name="Roger A.J."/>
        </authorList>
    </citation>
    <scope>NUCLEOTIDE SEQUENCE</scope>
    <source>
        <strain evidence="2">Schooner1</strain>
    </source>
</reference>
<keyword evidence="3" id="KW-1185">Reference proteome</keyword>
<protein>
    <submittedName>
        <fullName evidence="2">Btb/poz domain-containing</fullName>
    </submittedName>
</protein>
<evidence type="ECO:0000313" key="3">
    <source>
        <dbReference type="Proteomes" id="UP001150062"/>
    </source>
</evidence>
<feature type="compositionally biased region" description="Basic and acidic residues" evidence="1">
    <location>
        <begin position="250"/>
        <end position="285"/>
    </location>
</feature>